<sequence length="145" mass="16194">MDTVVRCSFTLANRLGELESLRERLERFADEAGLGPRGLFEINLVLDELVTNIISYGYPSEETHFIDLSLSVEGDELTAVIEDAGIPFDPLSAKSPDIDAPIEERGVGGLGIHLARNMVREMHYERRDGRNVLTLKKRVDRARGV</sequence>
<dbReference type="InterPro" id="IPR050267">
    <property type="entry name" value="Anti-sigma-factor_SerPK"/>
</dbReference>
<keyword evidence="3" id="KW-0808">Transferase</keyword>
<dbReference type="Proteomes" id="UP000014975">
    <property type="component" value="Unassembled WGS sequence"/>
</dbReference>
<dbReference type="PANTHER" id="PTHR35526:SF6">
    <property type="entry name" value="SLR1861 PROTEIN"/>
    <property type="match status" value="1"/>
</dbReference>
<keyword evidence="1 3" id="KW-0723">Serine/threonine-protein kinase</keyword>
<dbReference type="SUPFAM" id="SSF55874">
    <property type="entry name" value="ATPase domain of HSP90 chaperone/DNA topoisomerase II/histidine kinase"/>
    <property type="match status" value="1"/>
</dbReference>
<reference evidence="3 4" key="1">
    <citation type="journal article" date="2013" name="Genome Announc.">
        <title>Draft genome sequences for three mercury-methylating, sulfate-reducing bacteria.</title>
        <authorList>
            <person name="Brown S.D."/>
            <person name="Hurt R.A.Jr."/>
            <person name="Gilmour C.C."/>
            <person name="Elias D.A."/>
        </authorList>
    </citation>
    <scope>NUCLEOTIDE SEQUENCE [LARGE SCALE GENOMIC DNA]</scope>
    <source>
        <strain evidence="3 4">DSM 16529</strain>
    </source>
</reference>
<feature type="domain" description="Histidine kinase/HSP90-like ATPase" evidence="2">
    <location>
        <begin position="13"/>
        <end position="137"/>
    </location>
</feature>
<keyword evidence="3" id="KW-0418">Kinase</keyword>
<evidence type="ECO:0000313" key="4">
    <source>
        <dbReference type="Proteomes" id="UP000014975"/>
    </source>
</evidence>
<dbReference type="InterPro" id="IPR003594">
    <property type="entry name" value="HATPase_dom"/>
</dbReference>
<dbReference type="PATRIC" id="fig|1121439.3.peg.2476"/>
<protein>
    <submittedName>
        <fullName evidence="3">Putative anti-sigma regulatory factor, serine/threonine protein kinase</fullName>
    </submittedName>
</protein>
<dbReference type="GO" id="GO:0004674">
    <property type="term" value="F:protein serine/threonine kinase activity"/>
    <property type="evidence" value="ECO:0007669"/>
    <property type="project" value="UniProtKB-KW"/>
</dbReference>
<dbReference type="Pfam" id="PF13581">
    <property type="entry name" value="HATPase_c_2"/>
    <property type="match status" value="1"/>
</dbReference>
<keyword evidence="4" id="KW-1185">Reference proteome</keyword>
<gene>
    <name evidence="3" type="ORF">dsat_1102</name>
</gene>
<dbReference type="RefSeq" id="WP_020887799.1">
    <property type="nucleotide sequence ID" value="NZ_ATHI01000030.1"/>
</dbReference>
<evidence type="ECO:0000256" key="1">
    <source>
        <dbReference type="ARBA" id="ARBA00022527"/>
    </source>
</evidence>
<comment type="caution">
    <text evidence="3">The sequence shown here is derived from an EMBL/GenBank/DDBJ whole genome shotgun (WGS) entry which is preliminary data.</text>
</comment>
<dbReference type="EMBL" id="ATHI01000030">
    <property type="protein sequence ID" value="EPR30975.1"/>
    <property type="molecule type" value="Genomic_DNA"/>
</dbReference>
<evidence type="ECO:0000313" key="3">
    <source>
        <dbReference type="EMBL" id="EPR30975.1"/>
    </source>
</evidence>
<dbReference type="STRING" id="1121439.dsat_1102"/>
<dbReference type="OrthoDB" id="9792240at2"/>
<organism evidence="3 4">
    <name type="scientific">Alkalidesulfovibrio alkalitolerans DSM 16529</name>
    <dbReference type="NCBI Taxonomy" id="1121439"/>
    <lineage>
        <taxon>Bacteria</taxon>
        <taxon>Pseudomonadati</taxon>
        <taxon>Thermodesulfobacteriota</taxon>
        <taxon>Desulfovibrionia</taxon>
        <taxon>Desulfovibrionales</taxon>
        <taxon>Desulfovibrionaceae</taxon>
        <taxon>Alkalidesulfovibrio</taxon>
    </lineage>
</organism>
<dbReference type="PANTHER" id="PTHR35526">
    <property type="entry name" value="ANTI-SIGMA-F FACTOR RSBW-RELATED"/>
    <property type="match status" value="1"/>
</dbReference>
<dbReference type="CDD" id="cd16936">
    <property type="entry name" value="HATPase_RsbW-like"/>
    <property type="match status" value="1"/>
</dbReference>
<dbReference type="AlphaFoldDB" id="S7T397"/>
<proteinExistence type="predicted"/>
<dbReference type="eggNOG" id="COG2172">
    <property type="taxonomic scope" value="Bacteria"/>
</dbReference>
<name>S7T397_9BACT</name>
<accession>S7T397</accession>
<evidence type="ECO:0000259" key="2">
    <source>
        <dbReference type="Pfam" id="PF13581"/>
    </source>
</evidence>
<dbReference type="Gene3D" id="3.30.565.10">
    <property type="entry name" value="Histidine kinase-like ATPase, C-terminal domain"/>
    <property type="match status" value="1"/>
</dbReference>
<dbReference type="InterPro" id="IPR036890">
    <property type="entry name" value="HATPase_C_sf"/>
</dbReference>